<name>A0A919I3W7_KLEPN</name>
<accession>A0A919I3W7</accession>
<feature type="domain" description="FAD dependent oxidoreductase" evidence="3">
    <location>
        <begin position="2"/>
        <end position="103"/>
    </location>
</feature>
<dbReference type="InterPro" id="IPR036188">
    <property type="entry name" value="FAD/NAD-bd_sf"/>
</dbReference>
<dbReference type="Gene3D" id="3.50.50.60">
    <property type="entry name" value="FAD/NAD(P)-binding domain"/>
    <property type="match status" value="1"/>
</dbReference>
<evidence type="ECO:0000256" key="2">
    <source>
        <dbReference type="SAM" id="MobiDB-lite"/>
    </source>
</evidence>
<dbReference type="Proteomes" id="UP000655094">
    <property type="component" value="Unassembled WGS sequence"/>
</dbReference>
<protein>
    <recommendedName>
        <fullName evidence="3">FAD dependent oxidoreductase domain-containing protein</fullName>
    </recommendedName>
</protein>
<evidence type="ECO:0000256" key="1">
    <source>
        <dbReference type="ARBA" id="ARBA00023002"/>
    </source>
</evidence>
<evidence type="ECO:0000259" key="3">
    <source>
        <dbReference type="Pfam" id="PF01266"/>
    </source>
</evidence>
<gene>
    <name evidence="4" type="ORF">KPZU09_70850</name>
</gene>
<dbReference type="SUPFAM" id="SSF54373">
    <property type="entry name" value="FAD-linked reductases, C-terminal domain"/>
    <property type="match status" value="1"/>
</dbReference>
<evidence type="ECO:0000313" key="4">
    <source>
        <dbReference type="EMBL" id="GHK57349.1"/>
    </source>
</evidence>
<keyword evidence="1" id="KW-0560">Oxidoreductase</keyword>
<feature type="region of interest" description="Disordered" evidence="2">
    <location>
        <begin position="96"/>
        <end position="117"/>
    </location>
</feature>
<dbReference type="InterPro" id="IPR006076">
    <property type="entry name" value="FAD-dep_OxRdtase"/>
</dbReference>
<dbReference type="Pfam" id="PF01266">
    <property type="entry name" value="DAO"/>
    <property type="match status" value="1"/>
</dbReference>
<dbReference type="EMBL" id="BNFF01000002">
    <property type="protein sequence ID" value="GHK57349.1"/>
    <property type="molecule type" value="Genomic_DNA"/>
</dbReference>
<comment type="caution">
    <text evidence="4">The sequence shown here is derived from an EMBL/GenBank/DDBJ whole genome shotgun (WGS) entry which is preliminary data.</text>
</comment>
<reference evidence="4" key="1">
    <citation type="submission" date="2020-10" db="EMBL/GenBank/DDBJ databases">
        <title>Genome Sequence of ESBL Producing Zambian Clinical Strains.</title>
        <authorList>
            <person name="Shawa M."/>
            <person name="Furuta Y."/>
            <person name="Simbotwe M."/>
            <person name="Mulenga E."/>
            <person name="Mubanga M."/>
            <person name="Mulenga G."/>
            <person name="Kaile C."/>
            <person name="Zorigt T."/>
            <person name="Hang'ombe B."/>
            <person name="Higashi H."/>
        </authorList>
    </citation>
    <scope>NUCLEOTIDE SEQUENCE</scope>
    <source>
        <strain evidence="4">Zam_UTH_09</strain>
    </source>
</reference>
<sequence>MVVNAAGIWGQRIAEYADLRITMFPAKGSLLILDHRINNLVINRCRKPADADILVPGDTISLIGTTSMHIPYDEIDDNRVTAAEVDTLLREGEKLAPVMGRTRSSAPTRRPPAGGQR</sequence>
<feature type="compositionally biased region" description="Low complexity" evidence="2">
    <location>
        <begin position="100"/>
        <end position="117"/>
    </location>
</feature>
<organism evidence="4 5">
    <name type="scientific">Klebsiella pneumoniae</name>
    <dbReference type="NCBI Taxonomy" id="573"/>
    <lineage>
        <taxon>Bacteria</taxon>
        <taxon>Pseudomonadati</taxon>
        <taxon>Pseudomonadota</taxon>
        <taxon>Gammaproteobacteria</taxon>
        <taxon>Enterobacterales</taxon>
        <taxon>Enterobacteriaceae</taxon>
        <taxon>Klebsiella/Raoultella group</taxon>
        <taxon>Klebsiella</taxon>
        <taxon>Klebsiella pneumoniae complex</taxon>
    </lineage>
</organism>
<dbReference type="Gene3D" id="3.30.9.10">
    <property type="entry name" value="D-Amino Acid Oxidase, subunit A, domain 2"/>
    <property type="match status" value="1"/>
</dbReference>
<dbReference type="AlphaFoldDB" id="A0A919I3W7"/>
<evidence type="ECO:0000313" key="5">
    <source>
        <dbReference type="Proteomes" id="UP000655094"/>
    </source>
</evidence>
<dbReference type="GO" id="GO:0016491">
    <property type="term" value="F:oxidoreductase activity"/>
    <property type="evidence" value="ECO:0007669"/>
    <property type="project" value="UniProtKB-KW"/>
</dbReference>
<proteinExistence type="predicted"/>